<dbReference type="AlphaFoldDB" id="A0AAV4WPE2"/>
<gene>
    <name evidence="1" type="ORF">CDAR_171391</name>
</gene>
<comment type="caution">
    <text evidence="1">The sequence shown here is derived from an EMBL/GenBank/DDBJ whole genome shotgun (WGS) entry which is preliminary data.</text>
</comment>
<dbReference type="Proteomes" id="UP001054837">
    <property type="component" value="Unassembled WGS sequence"/>
</dbReference>
<evidence type="ECO:0000313" key="1">
    <source>
        <dbReference type="EMBL" id="GIY83714.1"/>
    </source>
</evidence>
<evidence type="ECO:0000313" key="2">
    <source>
        <dbReference type="Proteomes" id="UP001054837"/>
    </source>
</evidence>
<proteinExistence type="predicted"/>
<organism evidence="1 2">
    <name type="scientific">Caerostris darwini</name>
    <dbReference type="NCBI Taxonomy" id="1538125"/>
    <lineage>
        <taxon>Eukaryota</taxon>
        <taxon>Metazoa</taxon>
        <taxon>Ecdysozoa</taxon>
        <taxon>Arthropoda</taxon>
        <taxon>Chelicerata</taxon>
        <taxon>Arachnida</taxon>
        <taxon>Araneae</taxon>
        <taxon>Araneomorphae</taxon>
        <taxon>Entelegynae</taxon>
        <taxon>Araneoidea</taxon>
        <taxon>Araneidae</taxon>
        <taxon>Caerostris</taxon>
    </lineage>
</organism>
<sequence length="97" mass="11106">MQSNDYFMKHSSRESNIVGIRCGRAPSCINHALFGAFSKTLRGQQNCHLLFRVYHLRNLMILNIVRVQLQELLHNSAHRDAWQSGLSSYSFDGLSLV</sequence>
<name>A0AAV4WPE2_9ARAC</name>
<keyword evidence="2" id="KW-1185">Reference proteome</keyword>
<reference evidence="1 2" key="1">
    <citation type="submission" date="2021-06" db="EMBL/GenBank/DDBJ databases">
        <title>Caerostris darwini draft genome.</title>
        <authorList>
            <person name="Kono N."/>
            <person name="Arakawa K."/>
        </authorList>
    </citation>
    <scope>NUCLEOTIDE SEQUENCE [LARGE SCALE GENOMIC DNA]</scope>
</reference>
<dbReference type="EMBL" id="BPLQ01014850">
    <property type="protein sequence ID" value="GIY83714.1"/>
    <property type="molecule type" value="Genomic_DNA"/>
</dbReference>
<protein>
    <submittedName>
        <fullName evidence="1">Uncharacterized protein</fullName>
    </submittedName>
</protein>
<accession>A0AAV4WPE2</accession>